<sequence length="63" mass="6657">MGMADGSSTGNARPVILGYFGASRLSQLTAGSIYAWALVLMLIGLITAELKQRTAPAQEAFLR</sequence>
<dbReference type="Proteomes" id="UP000197269">
    <property type="component" value="Unassembled WGS sequence"/>
</dbReference>
<dbReference type="AlphaFoldDB" id="A0A246DQS9"/>
<dbReference type="EMBL" id="MXPU01000015">
    <property type="protein sequence ID" value="OWO92603.1"/>
    <property type="molecule type" value="Genomic_DNA"/>
</dbReference>
<organism evidence="2 3">
    <name type="scientific">Rhizobium esperanzae</name>
    <dbReference type="NCBI Taxonomy" id="1967781"/>
    <lineage>
        <taxon>Bacteria</taxon>
        <taxon>Pseudomonadati</taxon>
        <taxon>Pseudomonadota</taxon>
        <taxon>Alphaproteobacteria</taxon>
        <taxon>Hyphomicrobiales</taxon>
        <taxon>Rhizobiaceae</taxon>
        <taxon>Rhizobium/Agrobacterium group</taxon>
        <taxon>Rhizobium</taxon>
    </lineage>
</organism>
<dbReference type="RefSeq" id="WP_088395927.1">
    <property type="nucleotide sequence ID" value="NZ_MXPU01000015.1"/>
</dbReference>
<gene>
    <name evidence="2" type="ORF">B5E41_21175</name>
</gene>
<protein>
    <submittedName>
        <fullName evidence="2">Uncharacterized protein</fullName>
    </submittedName>
</protein>
<keyword evidence="1" id="KW-0472">Membrane</keyword>
<accession>A0A246DQS9</accession>
<evidence type="ECO:0000313" key="2">
    <source>
        <dbReference type="EMBL" id="OWO92603.1"/>
    </source>
</evidence>
<evidence type="ECO:0000256" key="1">
    <source>
        <dbReference type="SAM" id="Phobius"/>
    </source>
</evidence>
<proteinExistence type="predicted"/>
<comment type="caution">
    <text evidence="2">The sequence shown here is derived from an EMBL/GenBank/DDBJ whole genome shotgun (WGS) entry which is preliminary data.</text>
</comment>
<name>A0A246DQS9_9HYPH</name>
<keyword evidence="1" id="KW-1133">Transmembrane helix</keyword>
<reference evidence="2 3" key="1">
    <citation type="submission" date="2017-03" db="EMBL/GenBank/DDBJ databases">
        <title>Genome of strain Rhizobium sp. CNPSo 668.</title>
        <authorList>
            <person name="Ribeiro R."/>
        </authorList>
    </citation>
    <scope>NUCLEOTIDE SEQUENCE [LARGE SCALE GENOMIC DNA]</scope>
    <source>
        <strain evidence="2 3">CNPSo 668</strain>
    </source>
</reference>
<evidence type="ECO:0000313" key="3">
    <source>
        <dbReference type="Proteomes" id="UP000197269"/>
    </source>
</evidence>
<feature type="transmembrane region" description="Helical" evidence="1">
    <location>
        <begin position="33"/>
        <end position="50"/>
    </location>
</feature>
<keyword evidence="1" id="KW-0812">Transmembrane</keyword>